<evidence type="ECO:0000313" key="2">
    <source>
        <dbReference type="Proteomes" id="UP001142489"/>
    </source>
</evidence>
<protein>
    <submittedName>
        <fullName evidence="1">Uncharacterized protein</fullName>
    </submittedName>
</protein>
<accession>A0A9Q0XIG1</accession>
<dbReference type="Proteomes" id="UP001142489">
    <property type="component" value="Unassembled WGS sequence"/>
</dbReference>
<evidence type="ECO:0000313" key="1">
    <source>
        <dbReference type="EMBL" id="KAJ7313868.1"/>
    </source>
</evidence>
<dbReference type="AlphaFoldDB" id="A0A9Q0XIG1"/>
<sequence>MDAAIKLLVSSLGLDYQVQGQCNQELDWDQLAPRLGDILPTGPKACLQGWVMESQLDMEQVRFLSLTIRQLIRVELELVVSQAMDSRMETAMGMELEEMGFPALEFNQVDMVMAMEQGSFRTVANHNGQKLLDWEETMVLGDMEGKNQSME</sequence>
<dbReference type="EMBL" id="JAPFRF010000012">
    <property type="protein sequence ID" value="KAJ7313868.1"/>
    <property type="molecule type" value="Genomic_DNA"/>
</dbReference>
<proteinExistence type="predicted"/>
<organism evidence="1 2">
    <name type="scientific">Phrynocephalus forsythii</name>
    <dbReference type="NCBI Taxonomy" id="171643"/>
    <lineage>
        <taxon>Eukaryota</taxon>
        <taxon>Metazoa</taxon>
        <taxon>Chordata</taxon>
        <taxon>Craniata</taxon>
        <taxon>Vertebrata</taxon>
        <taxon>Euteleostomi</taxon>
        <taxon>Lepidosauria</taxon>
        <taxon>Squamata</taxon>
        <taxon>Bifurcata</taxon>
        <taxon>Unidentata</taxon>
        <taxon>Episquamata</taxon>
        <taxon>Toxicofera</taxon>
        <taxon>Iguania</taxon>
        <taxon>Acrodonta</taxon>
        <taxon>Agamidae</taxon>
        <taxon>Agaminae</taxon>
        <taxon>Phrynocephalus</taxon>
    </lineage>
</organism>
<gene>
    <name evidence="1" type="ORF">JRQ81_005632</name>
</gene>
<keyword evidence="2" id="KW-1185">Reference proteome</keyword>
<reference evidence="1" key="1">
    <citation type="journal article" date="2023" name="DNA Res.">
        <title>Chromosome-level genome assembly of Phrynocephalus forsythii using third-generation DNA sequencing and Hi-C analysis.</title>
        <authorList>
            <person name="Qi Y."/>
            <person name="Zhao W."/>
            <person name="Zhao Y."/>
            <person name="Niu C."/>
            <person name="Cao S."/>
            <person name="Zhang Y."/>
        </authorList>
    </citation>
    <scope>NUCLEOTIDE SEQUENCE</scope>
    <source>
        <tissue evidence="1">Muscle</tissue>
    </source>
</reference>
<comment type="caution">
    <text evidence="1">The sequence shown here is derived from an EMBL/GenBank/DDBJ whole genome shotgun (WGS) entry which is preliminary data.</text>
</comment>
<name>A0A9Q0XIG1_9SAUR</name>